<evidence type="ECO:0000256" key="6">
    <source>
        <dbReference type="ARBA" id="ARBA00022989"/>
    </source>
</evidence>
<keyword evidence="7 9" id="KW-0472">Membrane</keyword>
<dbReference type="STRING" id="1184609.KILIM_072_00080"/>
<dbReference type="InterPro" id="IPR005828">
    <property type="entry name" value="MFS_sugar_transport-like"/>
</dbReference>
<dbReference type="RefSeq" id="WP_006594031.1">
    <property type="nucleotide sequence ID" value="NZ_BAHD01000072.1"/>
</dbReference>
<sequence>MSHGAPANSSSGITLPPLQAGAHQRRLDLIAVIATFGGLLFGYDTGVINGALEPMKAELGLTSVTEGLVTATLLVGAAVGALIGGRVNDTIGRKKALTIVAVIFFVGTIGCVFAPGLTVLLPARFVLGFAVGAASVTVPVYLAELAPTERRGALSGRNELAIVVGQMLAFIINAIIANLWGHHDGVWRYMLAVCAIPAVILFVGMLRMPESPRWLISQGRYAEALEVLLQVRNEDRARAEIAEVEQLAQEEALAQSGGWADLATPWIRRLVITGCGIAAAQQLTGINSIMYYGTELLREAGFSSNAAIIANIANGVLAVVGTALCLFFVIDRVPRRKLILFGFCATTTIHLLITVAATILPAGLTRAYVILFLSVTFVFFMQTCLNAPVWVALSEMFPLRLRGFGMGISVLCMWLTNAALTFLFPVIVGIFGLQGIFGLFVVVGLIALTFLWKMLPNTSGRSLEQLEESFMAGDFR</sequence>
<dbReference type="Proteomes" id="UP000008366">
    <property type="component" value="Unassembled WGS sequence"/>
</dbReference>
<feature type="transmembrane region" description="Helical" evidence="9">
    <location>
        <begin position="64"/>
        <end position="84"/>
    </location>
</feature>
<dbReference type="PROSITE" id="PS50850">
    <property type="entry name" value="MFS"/>
    <property type="match status" value="1"/>
</dbReference>
<dbReference type="PANTHER" id="PTHR48020">
    <property type="entry name" value="PROTON MYO-INOSITOL COTRANSPORTER"/>
    <property type="match status" value="1"/>
</dbReference>
<evidence type="ECO:0000256" key="1">
    <source>
        <dbReference type="ARBA" id="ARBA00004651"/>
    </source>
</evidence>
<dbReference type="Pfam" id="PF00083">
    <property type="entry name" value="Sugar_tr"/>
    <property type="match status" value="1"/>
</dbReference>
<dbReference type="InterPro" id="IPR036259">
    <property type="entry name" value="MFS_trans_sf"/>
</dbReference>
<comment type="subcellular location">
    <subcellularLocation>
        <location evidence="1">Cell membrane</location>
        <topology evidence="1">Multi-pass membrane protein</topology>
    </subcellularLocation>
</comment>
<protein>
    <submittedName>
        <fullName evidence="11">Myo-inositol transporter IolT</fullName>
    </submittedName>
</protein>
<dbReference type="PANTHER" id="PTHR48020:SF12">
    <property type="entry name" value="PROTON MYO-INOSITOL COTRANSPORTER"/>
    <property type="match status" value="1"/>
</dbReference>
<dbReference type="NCBIfam" id="TIGR00879">
    <property type="entry name" value="SP"/>
    <property type="match status" value="1"/>
</dbReference>
<feature type="transmembrane region" description="Helical" evidence="9">
    <location>
        <begin position="29"/>
        <end position="52"/>
    </location>
</feature>
<accession>K6XF84</accession>
<feature type="transmembrane region" description="Helical" evidence="9">
    <location>
        <begin position="96"/>
        <end position="119"/>
    </location>
</feature>
<dbReference type="InterPro" id="IPR020846">
    <property type="entry name" value="MFS_dom"/>
</dbReference>
<feature type="transmembrane region" description="Helical" evidence="9">
    <location>
        <begin position="125"/>
        <end position="148"/>
    </location>
</feature>
<dbReference type="InterPro" id="IPR047984">
    <property type="entry name" value="XylE-like"/>
</dbReference>
<feature type="transmembrane region" description="Helical" evidence="9">
    <location>
        <begin position="404"/>
        <end position="424"/>
    </location>
</feature>
<dbReference type="InterPro" id="IPR005829">
    <property type="entry name" value="Sugar_transporter_CS"/>
</dbReference>
<comment type="caution">
    <text evidence="11">The sequence shown here is derived from an EMBL/GenBank/DDBJ whole genome shotgun (WGS) entry which is preliminary data.</text>
</comment>
<evidence type="ECO:0000259" key="10">
    <source>
        <dbReference type="PROSITE" id="PS50850"/>
    </source>
</evidence>
<keyword evidence="3 8" id="KW-0813">Transport</keyword>
<feature type="transmembrane region" description="Helical" evidence="9">
    <location>
        <begin position="338"/>
        <end position="362"/>
    </location>
</feature>
<evidence type="ECO:0000256" key="2">
    <source>
        <dbReference type="ARBA" id="ARBA00010992"/>
    </source>
</evidence>
<feature type="transmembrane region" description="Helical" evidence="9">
    <location>
        <begin position="270"/>
        <end position="294"/>
    </location>
</feature>
<gene>
    <name evidence="11" type="primary">iolT</name>
    <name evidence="11" type="ORF">KILIM_072_00080</name>
</gene>
<dbReference type="eggNOG" id="COG2814">
    <property type="taxonomic scope" value="Bacteria"/>
</dbReference>
<evidence type="ECO:0000256" key="8">
    <source>
        <dbReference type="RuleBase" id="RU003346"/>
    </source>
</evidence>
<evidence type="ECO:0000256" key="3">
    <source>
        <dbReference type="ARBA" id="ARBA00022448"/>
    </source>
</evidence>
<feature type="transmembrane region" description="Helical" evidence="9">
    <location>
        <begin position="430"/>
        <end position="452"/>
    </location>
</feature>
<evidence type="ECO:0000313" key="11">
    <source>
        <dbReference type="EMBL" id="GAB97499.1"/>
    </source>
</evidence>
<dbReference type="EMBL" id="BAHD01000072">
    <property type="protein sequence ID" value="GAB97499.1"/>
    <property type="molecule type" value="Genomic_DNA"/>
</dbReference>
<feature type="transmembrane region" description="Helical" evidence="9">
    <location>
        <begin position="160"/>
        <end position="180"/>
    </location>
</feature>
<dbReference type="PRINTS" id="PR00171">
    <property type="entry name" value="SUGRTRNSPORT"/>
</dbReference>
<dbReference type="PROSITE" id="PS00217">
    <property type="entry name" value="SUGAR_TRANSPORT_2"/>
    <property type="match status" value="1"/>
</dbReference>
<evidence type="ECO:0000313" key="12">
    <source>
        <dbReference type="Proteomes" id="UP000008366"/>
    </source>
</evidence>
<dbReference type="InterPro" id="IPR003663">
    <property type="entry name" value="Sugar/inositol_transpt"/>
</dbReference>
<keyword evidence="4" id="KW-1003">Cell membrane</keyword>
<evidence type="ECO:0000256" key="9">
    <source>
        <dbReference type="SAM" id="Phobius"/>
    </source>
</evidence>
<dbReference type="OrthoDB" id="4008739at2"/>
<name>K6XF84_9MICO</name>
<feature type="transmembrane region" description="Helical" evidence="9">
    <location>
        <begin position="186"/>
        <end position="206"/>
    </location>
</feature>
<evidence type="ECO:0000256" key="4">
    <source>
        <dbReference type="ARBA" id="ARBA00022475"/>
    </source>
</evidence>
<dbReference type="GO" id="GO:0022857">
    <property type="term" value="F:transmembrane transporter activity"/>
    <property type="evidence" value="ECO:0007669"/>
    <property type="project" value="InterPro"/>
</dbReference>
<dbReference type="CDD" id="cd17359">
    <property type="entry name" value="MFS_XylE_like"/>
    <property type="match status" value="1"/>
</dbReference>
<proteinExistence type="inferred from homology"/>
<feature type="transmembrane region" description="Helical" evidence="9">
    <location>
        <begin position="306"/>
        <end position="329"/>
    </location>
</feature>
<evidence type="ECO:0000256" key="7">
    <source>
        <dbReference type="ARBA" id="ARBA00023136"/>
    </source>
</evidence>
<keyword evidence="5 9" id="KW-0812">Transmembrane</keyword>
<feature type="transmembrane region" description="Helical" evidence="9">
    <location>
        <begin position="368"/>
        <end position="392"/>
    </location>
</feature>
<dbReference type="Gene3D" id="1.20.1250.20">
    <property type="entry name" value="MFS general substrate transporter like domains"/>
    <property type="match status" value="1"/>
</dbReference>
<dbReference type="GO" id="GO:0005886">
    <property type="term" value="C:plasma membrane"/>
    <property type="evidence" value="ECO:0007669"/>
    <property type="project" value="UniProtKB-SubCell"/>
</dbReference>
<dbReference type="SUPFAM" id="SSF103473">
    <property type="entry name" value="MFS general substrate transporter"/>
    <property type="match status" value="1"/>
</dbReference>
<organism evidence="11 12">
    <name type="scientific">Kineosphaera limosa NBRC 100340</name>
    <dbReference type="NCBI Taxonomy" id="1184609"/>
    <lineage>
        <taxon>Bacteria</taxon>
        <taxon>Bacillati</taxon>
        <taxon>Actinomycetota</taxon>
        <taxon>Actinomycetes</taxon>
        <taxon>Micrococcales</taxon>
        <taxon>Dermatophilaceae</taxon>
        <taxon>Kineosphaera</taxon>
    </lineage>
</organism>
<keyword evidence="6 9" id="KW-1133">Transmembrane helix</keyword>
<feature type="domain" description="Major facilitator superfamily (MFS) profile" evidence="10">
    <location>
        <begin position="30"/>
        <end position="459"/>
    </location>
</feature>
<evidence type="ECO:0000256" key="5">
    <source>
        <dbReference type="ARBA" id="ARBA00022692"/>
    </source>
</evidence>
<dbReference type="AlphaFoldDB" id="K6XF84"/>
<comment type="similarity">
    <text evidence="2 8">Belongs to the major facilitator superfamily. Sugar transporter (TC 2.A.1.1) family.</text>
</comment>
<dbReference type="InterPro" id="IPR050814">
    <property type="entry name" value="Myo-inositol_Transporter"/>
</dbReference>
<keyword evidence="12" id="KW-1185">Reference proteome</keyword>
<reference evidence="11 12" key="1">
    <citation type="submission" date="2012-08" db="EMBL/GenBank/DDBJ databases">
        <title>Whole genome shotgun sequence of Kineosphaera limosa NBRC 100340.</title>
        <authorList>
            <person name="Yoshida I."/>
            <person name="Isaki S."/>
            <person name="Hosoyama A."/>
            <person name="Tsuchikane K."/>
            <person name="Katsumata H."/>
            <person name="Ando Y."/>
            <person name="Ohji S."/>
            <person name="Hamada M."/>
            <person name="Tamura T."/>
            <person name="Yamazoe A."/>
            <person name="Yamazaki S."/>
            <person name="Fujita N."/>
        </authorList>
    </citation>
    <scope>NUCLEOTIDE SEQUENCE [LARGE SCALE GENOMIC DNA]</scope>
    <source>
        <strain evidence="11 12">NBRC 100340</strain>
    </source>
</reference>